<gene>
    <name evidence="2" type="ORF">MKZ38_000577</name>
</gene>
<evidence type="ECO:0000313" key="2">
    <source>
        <dbReference type="EMBL" id="KAJ2902448.1"/>
    </source>
</evidence>
<evidence type="ECO:0000256" key="1">
    <source>
        <dbReference type="SAM" id="MobiDB-lite"/>
    </source>
</evidence>
<keyword evidence="3" id="KW-1185">Reference proteome</keyword>
<reference evidence="2" key="1">
    <citation type="submission" date="2022-07" db="EMBL/GenBank/DDBJ databases">
        <title>Draft genome sequence of Zalerion maritima ATCC 34329, a (micro)plastics degrading marine fungus.</title>
        <authorList>
            <person name="Paco A."/>
            <person name="Goncalves M.F.M."/>
            <person name="Rocha-Santos T.A.P."/>
            <person name="Alves A."/>
        </authorList>
    </citation>
    <scope>NUCLEOTIDE SEQUENCE</scope>
    <source>
        <strain evidence="2">ATCC 34329</strain>
    </source>
</reference>
<feature type="region of interest" description="Disordered" evidence="1">
    <location>
        <begin position="46"/>
        <end position="69"/>
    </location>
</feature>
<feature type="compositionally biased region" description="Polar residues" evidence="1">
    <location>
        <begin position="47"/>
        <end position="66"/>
    </location>
</feature>
<comment type="caution">
    <text evidence="2">The sequence shown here is derived from an EMBL/GenBank/DDBJ whole genome shotgun (WGS) entry which is preliminary data.</text>
</comment>
<dbReference type="InterPro" id="IPR038883">
    <property type="entry name" value="AN11006-like"/>
</dbReference>
<organism evidence="2 3">
    <name type="scientific">Zalerion maritima</name>
    <dbReference type="NCBI Taxonomy" id="339359"/>
    <lineage>
        <taxon>Eukaryota</taxon>
        <taxon>Fungi</taxon>
        <taxon>Dikarya</taxon>
        <taxon>Ascomycota</taxon>
        <taxon>Pezizomycotina</taxon>
        <taxon>Sordariomycetes</taxon>
        <taxon>Lulworthiomycetidae</taxon>
        <taxon>Lulworthiales</taxon>
        <taxon>Lulworthiaceae</taxon>
        <taxon>Zalerion</taxon>
    </lineage>
</organism>
<dbReference type="AlphaFoldDB" id="A0AAD5RS53"/>
<name>A0AAD5RS53_9PEZI</name>
<protein>
    <submittedName>
        <fullName evidence="2">Uncharacterized protein</fullName>
    </submittedName>
</protein>
<evidence type="ECO:0000313" key="3">
    <source>
        <dbReference type="Proteomes" id="UP001201980"/>
    </source>
</evidence>
<dbReference type="EMBL" id="JAKWBI020000112">
    <property type="protein sequence ID" value="KAJ2902448.1"/>
    <property type="molecule type" value="Genomic_DNA"/>
</dbReference>
<proteinExistence type="predicted"/>
<dbReference type="PANTHER" id="PTHR42085:SF1">
    <property type="entry name" value="F-BOX DOMAIN-CONTAINING PROTEIN"/>
    <property type="match status" value="1"/>
</dbReference>
<dbReference type="PANTHER" id="PTHR42085">
    <property type="entry name" value="F-BOX DOMAIN-CONTAINING PROTEIN"/>
    <property type="match status" value="1"/>
</dbReference>
<dbReference type="Proteomes" id="UP001201980">
    <property type="component" value="Unassembled WGS sequence"/>
</dbReference>
<sequence length="435" mass="49145">MTNCYMTDIDDATPASAVMAAPEPNGTKLDQLEIPTAVLDETLLDSAPSSATSDPNDLISDRSSSPEFGLLDDVQMSSEHSYPLGASSDTMAEHEAILQSPESTPSTTAATSFLSLPAEVRLQVYNHVYLNTPIPRKGIAAWYPTPAPGLFVTTTSRDTILLPPENPTADEDEDADMHRHILGDRSGTTTLTKPYWKPQGLLNPYRPYNAMPSSLLRTCKTIYKEAAPIPWEENEFCFINWLSGGVLGGNSFLRRRDPWQLETLRWLRLESYVEELVTRRPNPNRSAARSRSFRGGMFGVWTEEATVDIWIKLCQRLRAVRGLRLLICERTGGREGHLLWDKMDAYQDEEPGLIDEEEWRGPVWVLGLRRMPDLKAVEIQNEIEGWDTSTHMRFCSQVERLVNHSRPSSRHAVTVKAVERLRKRKETLTNLHQQT</sequence>
<accession>A0AAD5RS53</accession>